<dbReference type="OrthoDB" id="9780579at2"/>
<protein>
    <recommendedName>
        <fullName evidence="3">DUF3501 family protein</fullName>
    </recommendedName>
</protein>
<evidence type="ECO:0000313" key="2">
    <source>
        <dbReference type="Proteomes" id="UP000290287"/>
    </source>
</evidence>
<proteinExistence type="predicted"/>
<comment type="caution">
    <text evidence="1">The sequence shown here is derived from an EMBL/GenBank/DDBJ whole genome shotgun (WGS) entry which is preliminary data.</text>
</comment>
<dbReference type="Proteomes" id="UP000290287">
    <property type="component" value="Unassembled WGS sequence"/>
</dbReference>
<dbReference type="RefSeq" id="WP_129122043.1">
    <property type="nucleotide sequence ID" value="NZ_PEIB01000009.1"/>
</dbReference>
<gene>
    <name evidence="1" type="ORF">CS022_09300</name>
</gene>
<evidence type="ECO:0008006" key="3">
    <source>
        <dbReference type="Google" id="ProtNLM"/>
    </source>
</evidence>
<sequence>MDKLTVNDLMTLEEYARNRAAFRSDIMQHKKSRQLAINKHARLYFEDRRTVHYQIQEMLRIEKIFEPDGIDEELAAYNPLIPDGSNLKATLMLEYSDPDERKIALESLKGVEDKVWLQVEGDEKVYPICDEDLERDNEEKTSSVHFLRFELSPSMIIALKKETPMRAGVDHPNMAADIEIREDIRQSLTDDLDSPSLN</sequence>
<organism evidence="1 2">
    <name type="scientific">Veronia nyctiphanis</name>
    <dbReference type="NCBI Taxonomy" id="1278244"/>
    <lineage>
        <taxon>Bacteria</taxon>
        <taxon>Pseudomonadati</taxon>
        <taxon>Pseudomonadota</taxon>
        <taxon>Gammaproteobacteria</taxon>
        <taxon>Vibrionales</taxon>
        <taxon>Vibrionaceae</taxon>
        <taxon>Veronia</taxon>
    </lineage>
</organism>
<dbReference type="EMBL" id="PEIB01000009">
    <property type="protein sequence ID" value="RXJ73439.1"/>
    <property type="molecule type" value="Genomic_DNA"/>
</dbReference>
<keyword evidence="2" id="KW-1185">Reference proteome</keyword>
<reference evidence="1 2" key="1">
    <citation type="submission" date="2017-10" db="EMBL/GenBank/DDBJ databases">
        <title>Nyctiphanis sp. nov., isolated from the stomach of the euphausiid Nyctiphanes simplex (Hansen, 1911) in the Gulf of California.</title>
        <authorList>
            <person name="Gomez-Gil B."/>
            <person name="Aguilar-Mendez M."/>
            <person name="Lopez-Cortes A."/>
            <person name="Gomez-Gutierrez J."/>
            <person name="Roque A."/>
            <person name="Lang E."/>
            <person name="Gonzalez-Castillo A."/>
        </authorList>
    </citation>
    <scope>NUCLEOTIDE SEQUENCE [LARGE SCALE GENOMIC DNA]</scope>
    <source>
        <strain evidence="1 2">CAIM 600</strain>
    </source>
</reference>
<name>A0A4Q0YW73_9GAMM</name>
<evidence type="ECO:0000313" key="1">
    <source>
        <dbReference type="EMBL" id="RXJ73439.1"/>
    </source>
</evidence>
<dbReference type="InterPro" id="IPR021890">
    <property type="entry name" value="DUF3501"/>
</dbReference>
<dbReference type="AlphaFoldDB" id="A0A4Q0YW73"/>
<dbReference type="Pfam" id="PF12007">
    <property type="entry name" value="DUF3501"/>
    <property type="match status" value="1"/>
</dbReference>
<accession>A0A4Q0YW73</accession>